<sequence length="282" mass="29398">MTPAPDLTFVQITDTHIMPEGELMHGSVDTAAHLRAALEMLEGSGTPVAALLLTGDLTDDGSPGAYRRLRELVEPAARRIGTEVVYAMGNHDERAAFRAGLLGEEPATDACDSVRVIGGMRVVSLDSTEPGKHDGHLSDAQLEWLTGVLATPAPLGTLLLCHHPPLPSPVPPVNLLRLRGPERLAEAIAGSDVRLVVTGHAHHAACGSLAGVPVWVGPALAYGVAGFPPQGRLRAGADAAFSRIDVFGGQAVATAVPLSRAAEVYDVPAADRIRMIENVVGV</sequence>
<keyword evidence="7" id="KW-1185">Reference proteome</keyword>
<organism evidence="6 7">
    <name type="scientific">Actinomadura vinacea</name>
    <dbReference type="NCBI Taxonomy" id="115336"/>
    <lineage>
        <taxon>Bacteria</taxon>
        <taxon>Bacillati</taxon>
        <taxon>Actinomycetota</taxon>
        <taxon>Actinomycetes</taxon>
        <taxon>Streptosporangiales</taxon>
        <taxon>Thermomonosporaceae</taxon>
        <taxon>Actinomadura</taxon>
    </lineage>
</organism>
<evidence type="ECO:0000259" key="5">
    <source>
        <dbReference type="Pfam" id="PF00149"/>
    </source>
</evidence>
<comment type="similarity">
    <text evidence="4">Belongs to the cyclic nucleotide phosphodiesterase class-III family.</text>
</comment>
<feature type="domain" description="Calcineurin-like phosphoesterase" evidence="5">
    <location>
        <begin position="8"/>
        <end position="203"/>
    </location>
</feature>
<dbReference type="RefSeq" id="WP_344597364.1">
    <property type="nucleotide sequence ID" value="NZ_BAAARW010000039.1"/>
</dbReference>
<reference evidence="6 7" key="1">
    <citation type="journal article" date="2019" name="Int. J. Syst. Evol. Microbiol.">
        <title>The Global Catalogue of Microorganisms (GCM) 10K type strain sequencing project: providing services to taxonomists for standard genome sequencing and annotation.</title>
        <authorList>
            <consortium name="The Broad Institute Genomics Platform"/>
            <consortium name="The Broad Institute Genome Sequencing Center for Infectious Disease"/>
            <person name="Wu L."/>
            <person name="Ma J."/>
        </authorList>
    </citation>
    <scope>NUCLEOTIDE SEQUENCE [LARGE SCALE GENOMIC DNA]</scope>
    <source>
        <strain evidence="6 7">JCM 3325</strain>
    </source>
</reference>
<dbReference type="Gene3D" id="3.60.21.10">
    <property type="match status" value="1"/>
</dbReference>
<gene>
    <name evidence="6" type="primary">cpdA</name>
    <name evidence="6" type="ORF">GCM10010191_86570</name>
</gene>
<dbReference type="Pfam" id="PF00149">
    <property type="entry name" value="Metallophos"/>
    <property type="match status" value="1"/>
</dbReference>
<keyword evidence="2" id="KW-0378">Hydrolase</keyword>
<dbReference type="InterPro" id="IPR050884">
    <property type="entry name" value="CNP_phosphodiesterase-III"/>
</dbReference>
<dbReference type="PANTHER" id="PTHR42988:SF2">
    <property type="entry name" value="CYCLIC NUCLEOTIDE PHOSPHODIESTERASE CBUA0032-RELATED"/>
    <property type="match status" value="1"/>
</dbReference>
<dbReference type="Proteomes" id="UP001501231">
    <property type="component" value="Unassembled WGS sequence"/>
</dbReference>
<dbReference type="EMBL" id="BAAARW010000039">
    <property type="protein sequence ID" value="GAA2454369.1"/>
    <property type="molecule type" value="Genomic_DNA"/>
</dbReference>
<evidence type="ECO:0000256" key="3">
    <source>
        <dbReference type="ARBA" id="ARBA00023004"/>
    </source>
</evidence>
<evidence type="ECO:0000256" key="2">
    <source>
        <dbReference type="ARBA" id="ARBA00022801"/>
    </source>
</evidence>
<evidence type="ECO:0000313" key="7">
    <source>
        <dbReference type="Proteomes" id="UP001501231"/>
    </source>
</evidence>
<evidence type="ECO:0000313" key="6">
    <source>
        <dbReference type="EMBL" id="GAA2454369.1"/>
    </source>
</evidence>
<keyword evidence="3" id="KW-0408">Iron</keyword>
<name>A0ABN3KDM2_9ACTN</name>
<dbReference type="SUPFAM" id="SSF56300">
    <property type="entry name" value="Metallo-dependent phosphatases"/>
    <property type="match status" value="1"/>
</dbReference>
<evidence type="ECO:0000256" key="1">
    <source>
        <dbReference type="ARBA" id="ARBA00022723"/>
    </source>
</evidence>
<accession>A0ABN3KDM2</accession>
<protein>
    <submittedName>
        <fullName evidence="6">3',5'-cyclic adenosine monophosphate phosphodiesterase CpdA</fullName>
    </submittedName>
</protein>
<evidence type="ECO:0000256" key="4">
    <source>
        <dbReference type="ARBA" id="ARBA00025742"/>
    </source>
</evidence>
<dbReference type="PANTHER" id="PTHR42988">
    <property type="entry name" value="PHOSPHOHYDROLASE"/>
    <property type="match status" value="1"/>
</dbReference>
<comment type="caution">
    <text evidence="6">The sequence shown here is derived from an EMBL/GenBank/DDBJ whole genome shotgun (WGS) entry which is preliminary data.</text>
</comment>
<dbReference type="InterPro" id="IPR004843">
    <property type="entry name" value="Calcineurin-like_PHP"/>
</dbReference>
<proteinExistence type="inferred from homology"/>
<keyword evidence="1" id="KW-0479">Metal-binding</keyword>
<dbReference type="InterPro" id="IPR029052">
    <property type="entry name" value="Metallo-depent_PP-like"/>
</dbReference>